<dbReference type="InterPro" id="IPR004835">
    <property type="entry name" value="Chitin_synth"/>
</dbReference>
<comment type="subcellular location">
    <subcellularLocation>
        <location evidence="1">Membrane</location>
        <topology evidence="1">Multi-pass membrane protein</topology>
    </subcellularLocation>
</comment>
<keyword evidence="5" id="KW-1133">Transmembrane helix</keyword>
<evidence type="ECO:0000256" key="1">
    <source>
        <dbReference type="ARBA" id="ARBA00004141"/>
    </source>
</evidence>
<feature type="transmembrane region" description="Helical" evidence="5">
    <location>
        <begin position="190"/>
        <end position="210"/>
    </location>
</feature>
<dbReference type="EMBL" id="GG666486">
    <property type="protein sequence ID" value="EEN64739.1"/>
    <property type="molecule type" value="Genomic_DNA"/>
</dbReference>
<evidence type="ECO:0000256" key="3">
    <source>
        <dbReference type="ARBA" id="ARBA00023136"/>
    </source>
</evidence>
<feature type="compositionally biased region" description="Polar residues" evidence="4">
    <location>
        <begin position="24"/>
        <end position="37"/>
    </location>
</feature>
<dbReference type="PANTHER" id="PTHR22914:SF41">
    <property type="entry name" value="CHITIN SYNTHASE 7"/>
    <property type="match status" value="1"/>
</dbReference>
<feature type="transmembrane region" description="Helical" evidence="5">
    <location>
        <begin position="342"/>
        <end position="362"/>
    </location>
</feature>
<feature type="transmembrane region" description="Helical" evidence="5">
    <location>
        <begin position="417"/>
        <end position="436"/>
    </location>
</feature>
<organism>
    <name type="scientific">Branchiostoma floridae</name>
    <name type="common">Florida lancelet</name>
    <name type="synonym">Amphioxus</name>
    <dbReference type="NCBI Taxonomy" id="7739"/>
    <lineage>
        <taxon>Eukaryota</taxon>
        <taxon>Metazoa</taxon>
        <taxon>Chordata</taxon>
        <taxon>Cephalochordata</taxon>
        <taxon>Leptocardii</taxon>
        <taxon>Amphioxiformes</taxon>
        <taxon>Branchiostomatidae</taxon>
        <taxon>Branchiostoma</taxon>
    </lineage>
</organism>
<feature type="transmembrane region" description="Helical" evidence="5">
    <location>
        <begin position="147"/>
        <end position="170"/>
    </location>
</feature>
<evidence type="ECO:0000256" key="5">
    <source>
        <dbReference type="SAM" id="Phobius"/>
    </source>
</evidence>
<accession>C3Y4T2</accession>
<keyword evidence="2 5" id="KW-0812">Transmembrane</keyword>
<evidence type="ECO:0000256" key="4">
    <source>
        <dbReference type="SAM" id="MobiDB-lite"/>
    </source>
</evidence>
<dbReference type="PANTHER" id="PTHR22914">
    <property type="entry name" value="CHITIN SYNTHASE"/>
    <property type="match status" value="1"/>
</dbReference>
<feature type="transmembrane region" description="Helical" evidence="5">
    <location>
        <begin position="281"/>
        <end position="301"/>
    </location>
</feature>
<dbReference type="InterPro" id="IPR008979">
    <property type="entry name" value="Galactose-bd-like_sf"/>
</dbReference>
<keyword evidence="3 5" id="KW-0472">Membrane</keyword>
<feature type="region of interest" description="Disordered" evidence="4">
    <location>
        <begin position="1"/>
        <end position="61"/>
    </location>
</feature>
<dbReference type="InParanoid" id="C3Y4T2"/>
<name>C3Y4T2_BRAFL</name>
<feature type="transmembrane region" description="Helical" evidence="5">
    <location>
        <begin position="216"/>
        <end position="234"/>
    </location>
</feature>
<proteinExistence type="predicted"/>
<protein>
    <recommendedName>
        <fullName evidence="7">Chitin synthase</fullName>
    </recommendedName>
</protein>
<dbReference type="eggNOG" id="KOG2571">
    <property type="taxonomic scope" value="Eukaryota"/>
</dbReference>
<sequence length="922" mass="103288">MENDENIEMDQWNLAGHEMANPPTEENSAGNQDGQNDQTEDEPPLAVYERDEDSSEEDNDESCCKIWSSRVTKIILALVLFLAITLGIFSTKLSLLVLVYPLRATANQTTTGYATCNLVRCSSDDTFCRMTENGTAVDPEDTDCVRIATITTLSMVMMIPYAGVFLWSFWKGACNSRVPWPTKPAAATGIAMSIFEVFGVGFFILVVLPSATSSQIANVMAMNAVHLFPLLVQFGQQLTNRCCPSKHEIIHKRNGWLIVAFAVGLVACTVGLIGYSLHSSATFLVTLLPLTLAWTPDIKLFKKMTLKKSQRSQAGRDEVQPFEEIACDDNDFKTSARWKMGIISNLVKFLLTFPIIYAIVYFDGTVEDPSLMWQWAAQPLWRIDRNWSYFLAFLTNICCATGVLLLVVVALKSKLQLAFILSIVVSSLCFVLAVHVPPFCEFLSLTIPGLNLCETAGDAQVGTWVAMIAMLLTELVMVVTISLSPVEVMEPEAKLFWVPGYNAVFLNQHLLLNKKTEFNSPEDHRDKDTTVKNTHVYICTTMYRESKEEMTQLMKSIRNMATSPCKEDRRKYESHILFDDGCRQLELQPFAIQLLSIIHEMTEVTGADGRPHSLLDDCIKWQTPYGLQLQFDWRADGDSNRGMKFYIHLKDNLLVKNKKRWSQIMYMTYILNYMAYYKPLGMESGAIADGKIIDSSQSTCHENNCLRLHAKQPWEGTTDTEQTLNITLNKESRVTGIILQAGAMGERVKKIKVGNELLTQYLMAFVASNKPLGMKSGAIKDKQIKVTPKCSHENSLRLDAEKPWNGNTAAEQKISIDLKEKSSVTGIILQAGDMGRRVTKIKVANQVGDDLDRDTYILATDADVKFTPKSANKLLDLAQWNPDVGAVCGRTHCLGSGPMYWLQLFDYAVGHWFQKVCIPSLS</sequence>
<feature type="transmembrane region" description="Helical" evidence="5">
    <location>
        <begin position="75"/>
        <end position="100"/>
    </location>
</feature>
<dbReference type="SUPFAM" id="SSF49785">
    <property type="entry name" value="Galactose-binding domain-like"/>
    <property type="match status" value="1"/>
</dbReference>
<gene>
    <name evidence="6" type="ORF">BRAFLDRAFT_73950</name>
</gene>
<evidence type="ECO:0000313" key="6">
    <source>
        <dbReference type="EMBL" id="EEN64739.1"/>
    </source>
</evidence>
<feature type="transmembrane region" description="Helical" evidence="5">
    <location>
        <begin position="387"/>
        <end position="410"/>
    </location>
</feature>
<feature type="compositionally biased region" description="Acidic residues" evidence="4">
    <location>
        <begin position="50"/>
        <end position="61"/>
    </location>
</feature>
<dbReference type="AlphaFoldDB" id="C3Y4T2"/>
<dbReference type="GO" id="GO:0016020">
    <property type="term" value="C:membrane"/>
    <property type="evidence" value="ECO:0007669"/>
    <property type="project" value="UniProtKB-SubCell"/>
</dbReference>
<dbReference type="FunFam" id="2.60.120.260:FF:000357">
    <property type="entry name" value="Uncharacterized protein"/>
    <property type="match status" value="1"/>
</dbReference>
<evidence type="ECO:0008006" key="7">
    <source>
        <dbReference type="Google" id="ProtNLM"/>
    </source>
</evidence>
<dbReference type="GO" id="GO:0004100">
    <property type="term" value="F:chitin synthase activity"/>
    <property type="evidence" value="ECO:0007669"/>
    <property type="project" value="InterPro"/>
</dbReference>
<dbReference type="Gene3D" id="2.60.120.260">
    <property type="entry name" value="Galactose-binding domain-like"/>
    <property type="match status" value="2"/>
</dbReference>
<feature type="transmembrane region" description="Helical" evidence="5">
    <location>
        <begin position="255"/>
        <end position="275"/>
    </location>
</feature>
<evidence type="ECO:0000256" key="2">
    <source>
        <dbReference type="ARBA" id="ARBA00022692"/>
    </source>
</evidence>
<reference evidence="6" key="1">
    <citation type="journal article" date="2008" name="Nature">
        <title>The amphioxus genome and the evolution of the chordate karyotype.</title>
        <authorList>
            <consortium name="US DOE Joint Genome Institute (JGI-PGF)"/>
            <person name="Putnam N.H."/>
            <person name="Butts T."/>
            <person name="Ferrier D.E.K."/>
            <person name="Furlong R.F."/>
            <person name="Hellsten U."/>
            <person name="Kawashima T."/>
            <person name="Robinson-Rechavi M."/>
            <person name="Shoguchi E."/>
            <person name="Terry A."/>
            <person name="Yu J.-K."/>
            <person name="Benito-Gutierrez E.L."/>
            <person name="Dubchak I."/>
            <person name="Garcia-Fernandez J."/>
            <person name="Gibson-Brown J.J."/>
            <person name="Grigoriev I.V."/>
            <person name="Horton A.C."/>
            <person name="de Jong P.J."/>
            <person name="Jurka J."/>
            <person name="Kapitonov V.V."/>
            <person name="Kohara Y."/>
            <person name="Kuroki Y."/>
            <person name="Lindquist E."/>
            <person name="Lucas S."/>
            <person name="Osoegawa K."/>
            <person name="Pennacchio L.A."/>
            <person name="Salamov A.A."/>
            <person name="Satou Y."/>
            <person name="Sauka-Spengler T."/>
            <person name="Schmutz J."/>
            <person name="Shin-I T."/>
            <person name="Toyoda A."/>
            <person name="Bronner-Fraser M."/>
            <person name="Fujiyama A."/>
            <person name="Holland L.Z."/>
            <person name="Holland P.W.H."/>
            <person name="Satoh N."/>
            <person name="Rokhsar D.S."/>
        </authorList>
    </citation>
    <scope>NUCLEOTIDE SEQUENCE [LARGE SCALE GENOMIC DNA]</scope>
    <source>
        <strain evidence="6">S238N-H82</strain>
        <tissue evidence="6">Testes</tissue>
    </source>
</reference>